<proteinExistence type="predicted"/>
<organism evidence="2 3">
    <name type="scientific">Nocardioides baculatus</name>
    <dbReference type="NCBI Taxonomy" id="2801337"/>
    <lineage>
        <taxon>Bacteria</taxon>
        <taxon>Bacillati</taxon>
        <taxon>Actinomycetota</taxon>
        <taxon>Actinomycetes</taxon>
        <taxon>Propionibacteriales</taxon>
        <taxon>Nocardioidaceae</taxon>
        <taxon>Nocardioides</taxon>
    </lineage>
</organism>
<name>A0ABS1L345_9ACTN</name>
<evidence type="ECO:0000313" key="2">
    <source>
        <dbReference type="EMBL" id="MBL0746133.1"/>
    </source>
</evidence>
<dbReference type="RefSeq" id="WP_201932226.1">
    <property type="nucleotide sequence ID" value="NZ_JAERSG010000001.1"/>
</dbReference>
<comment type="caution">
    <text evidence="2">The sequence shown here is derived from an EMBL/GenBank/DDBJ whole genome shotgun (WGS) entry which is preliminary data.</text>
</comment>
<evidence type="ECO:0000256" key="1">
    <source>
        <dbReference type="SAM" id="Phobius"/>
    </source>
</evidence>
<dbReference type="EMBL" id="JAERSG010000001">
    <property type="protein sequence ID" value="MBL0746133.1"/>
    <property type="molecule type" value="Genomic_DNA"/>
</dbReference>
<evidence type="ECO:0000313" key="3">
    <source>
        <dbReference type="Proteomes" id="UP000636918"/>
    </source>
</evidence>
<sequence length="423" mass="45459">MSIDTLLRAQLTSAVDDTPVPPGLAQQAVTGGRRRRRRRNLAGAAALAAVAVVATSVVQLPGVGSLGRGGDVASGTSADLADGLAWARSLPQGMAPTLPFFGEGGLWSDGRMYDVPEAVNYAYPPRHVYHGWLVVTGHDDEQLALAVLGYDGSLRELPGGTFVEGVGDTRSAAVSADGMRVAFRDLVVDVDTLEWTRLPHQPDGAVGSDGYATEIRIVGFTDDGLVYQGAPFEEGFGSTWLLRDDGTTAPVEPPEDSHISDTDSADIAVRFDYDDDNTDTCMTTYRLSGTAWDEWRSDCMGESLDEALGVSPEAEWLLTDDLPRVWDIVDGRWRRLDMPVGVGPAQMDAQRGGAVWETDDKFLLAFADRWAGPTSPEPDFVQHVQVVRCSARTLSCERAGDEQVLPVVTTMWGTSQLAFAAPS</sequence>
<reference evidence="2 3" key="1">
    <citation type="submission" date="2021-01" db="EMBL/GenBank/DDBJ databases">
        <title>Genome seq and assembly of Nocardiodes sp. G10.</title>
        <authorList>
            <person name="Chhetri G."/>
        </authorList>
    </citation>
    <scope>NUCLEOTIDE SEQUENCE [LARGE SCALE GENOMIC DNA]</scope>
    <source>
        <strain evidence="2 3">G10</strain>
    </source>
</reference>
<keyword evidence="1" id="KW-0472">Membrane</keyword>
<gene>
    <name evidence="2" type="ORF">JI751_00800</name>
</gene>
<dbReference type="Proteomes" id="UP000636918">
    <property type="component" value="Unassembled WGS sequence"/>
</dbReference>
<keyword evidence="1" id="KW-1133">Transmembrane helix</keyword>
<feature type="transmembrane region" description="Helical" evidence="1">
    <location>
        <begin position="41"/>
        <end position="60"/>
    </location>
</feature>
<protein>
    <submittedName>
        <fullName evidence="2">Uncharacterized protein</fullName>
    </submittedName>
</protein>
<keyword evidence="1" id="KW-0812">Transmembrane</keyword>
<keyword evidence="3" id="KW-1185">Reference proteome</keyword>
<accession>A0ABS1L345</accession>